<dbReference type="Proteomes" id="UP000596902">
    <property type="component" value="Unassembled WGS sequence"/>
</dbReference>
<feature type="signal peptide" evidence="1">
    <location>
        <begin position="1"/>
        <end position="17"/>
    </location>
</feature>
<dbReference type="AlphaFoldDB" id="A0A8H7EBK9"/>
<dbReference type="PANTHER" id="PTHR35605:SF1">
    <property type="entry name" value="ECP2 EFFECTOR PROTEIN DOMAIN-CONTAINING PROTEIN-RELATED"/>
    <property type="match status" value="1"/>
</dbReference>
<dbReference type="EMBL" id="JAAABM010000018">
    <property type="protein sequence ID" value="KAF7671931.1"/>
    <property type="molecule type" value="Genomic_DNA"/>
</dbReference>
<protein>
    <submittedName>
        <fullName evidence="2">Uncharacterized protein</fullName>
    </submittedName>
</protein>
<organism evidence="2 3">
    <name type="scientific">Alternaria burnsii</name>
    <dbReference type="NCBI Taxonomy" id="1187904"/>
    <lineage>
        <taxon>Eukaryota</taxon>
        <taxon>Fungi</taxon>
        <taxon>Dikarya</taxon>
        <taxon>Ascomycota</taxon>
        <taxon>Pezizomycotina</taxon>
        <taxon>Dothideomycetes</taxon>
        <taxon>Pleosporomycetidae</taxon>
        <taxon>Pleosporales</taxon>
        <taxon>Pleosporineae</taxon>
        <taxon>Pleosporaceae</taxon>
        <taxon>Alternaria</taxon>
        <taxon>Alternaria sect. Alternaria</taxon>
    </lineage>
</organism>
<evidence type="ECO:0000313" key="2">
    <source>
        <dbReference type="EMBL" id="KAF7671931.1"/>
    </source>
</evidence>
<dbReference type="GeneID" id="62208055"/>
<proteinExistence type="predicted"/>
<name>A0A8H7EBK9_9PLEO</name>
<dbReference type="PANTHER" id="PTHR35605">
    <property type="entry name" value="ECP2 EFFECTOR PROTEIN DOMAIN-CONTAINING PROTEIN-RELATED"/>
    <property type="match status" value="1"/>
</dbReference>
<reference evidence="2" key="2">
    <citation type="submission" date="2020-08" db="EMBL/GenBank/DDBJ databases">
        <title>Draft Genome Sequence of Cumin Blight Pathogen Alternaria burnsii.</title>
        <authorList>
            <person name="Feng Z."/>
        </authorList>
    </citation>
    <scope>NUCLEOTIDE SEQUENCE</scope>
    <source>
        <strain evidence="2">CBS107.38</strain>
    </source>
</reference>
<sequence length="140" mass="15280">MRTGFAFALLFAAKVFALEAPIAGYSVEPFEWEVDYPDGISLINGTLEDVQAETSKYPDFAIRSDNTVATDAELKKRTDFSNARAICGNYPEAPSRQINSRINYLRGLSGRPSNGPGPGACGKVSCAYRSAIWWCNDVSD</sequence>
<reference evidence="2" key="1">
    <citation type="submission" date="2020-01" db="EMBL/GenBank/DDBJ databases">
        <authorList>
            <person name="Feng Z.H.Z."/>
        </authorList>
    </citation>
    <scope>NUCLEOTIDE SEQUENCE</scope>
    <source>
        <strain evidence="2">CBS107.38</strain>
    </source>
</reference>
<keyword evidence="1" id="KW-0732">Signal</keyword>
<keyword evidence="3" id="KW-1185">Reference proteome</keyword>
<gene>
    <name evidence="2" type="ORF">GT037_009830</name>
</gene>
<evidence type="ECO:0000256" key="1">
    <source>
        <dbReference type="SAM" id="SignalP"/>
    </source>
</evidence>
<feature type="chain" id="PRO_5034017520" evidence="1">
    <location>
        <begin position="18"/>
        <end position="140"/>
    </location>
</feature>
<evidence type="ECO:0000313" key="3">
    <source>
        <dbReference type="Proteomes" id="UP000596902"/>
    </source>
</evidence>
<accession>A0A8H7EBK9</accession>
<dbReference type="RefSeq" id="XP_038782291.1">
    <property type="nucleotide sequence ID" value="XM_038934877.1"/>
</dbReference>
<comment type="caution">
    <text evidence="2">The sequence shown here is derived from an EMBL/GenBank/DDBJ whole genome shotgun (WGS) entry which is preliminary data.</text>
</comment>